<dbReference type="PANTHER" id="PTHR22773">
    <property type="entry name" value="NADH DEHYDROGENASE"/>
    <property type="match status" value="1"/>
</dbReference>
<feature type="transmembrane region" description="Helical" evidence="7">
    <location>
        <begin position="202"/>
        <end position="227"/>
    </location>
</feature>
<feature type="transmembrane region" description="Helical" evidence="7">
    <location>
        <begin position="328"/>
        <end position="348"/>
    </location>
</feature>
<evidence type="ECO:0000256" key="3">
    <source>
        <dbReference type="ARBA" id="ARBA00022989"/>
    </source>
</evidence>
<evidence type="ECO:0000313" key="10">
    <source>
        <dbReference type="EMBL" id="QIE01908.1"/>
    </source>
</evidence>
<evidence type="ECO:0000256" key="2">
    <source>
        <dbReference type="ARBA" id="ARBA00022692"/>
    </source>
</evidence>
<feature type="transmembrane region" description="Helical" evidence="7">
    <location>
        <begin position="451"/>
        <end position="473"/>
    </location>
</feature>
<dbReference type="InterPro" id="IPR001750">
    <property type="entry name" value="ND/Mrp_TM"/>
</dbReference>
<keyword evidence="7" id="KW-0520">NAD</keyword>
<keyword evidence="7" id="KW-0874">Quinone</keyword>
<feature type="transmembrane region" description="Helical" evidence="7">
    <location>
        <begin position="128"/>
        <end position="148"/>
    </location>
</feature>
<dbReference type="GO" id="GO:0005886">
    <property type="term" value="C:plasma membrane"/>
    <property type="evidence" value="ECO:0007669"/>
    <property type="project" value="UniProtKB-SubCell"/>
</dbReference>
<keyword evidence="4 7" id="KW-0472">Membrane</keyword>
<dbReference type="Proteomes" id="UP000502958">
    <property type="component" value="Chromosome"/>
</dbReference>
<comment type="function">
    <text evidence="7">NDH-1 shuttles electrons from NADH, via FMN and iron-sulfur (Fe-S) centers, to quinones in the respiratory chain. The immediate electron acceptor for the enzyme in this species is believed to be ubiquinone. Couples the redox reaction to proton translocation (for every two electrons transferred, four hydrogen ions are translocated across the cytoplasmic membrane), and thus conserves the redox energy in a proton gradient.</text>
</comment>
<feature type="transmembrane region" description="Helical" evidence="7">
    <location>
        <begin position="239"/>
        <end position="259"/>
    </location>
</feature>
<comment type="subunit">
    <text evidence="6">Composed of 13 different subunits. Subunits NuoA, H, J, K, L, M, N constitute the membrane sector of the complex.</text>
</comment>
<keyword evidence="7" id="KW-1003">Cell membrane</keyword>
<feature type="transmembrane region" description="Helical" evidence="7">
    <location>
        <begin position="297"/>
        <end position="316"/>
    </location>
</feature>
<evidence type="ECO:0000256" key="7">
    <source>
        <dbReference type="HAMAP-Rule" id="MF_00445"/>
    </source>
</evidence>
<dbReference type="EC" id="7.1.1.-" evidence="7"/>
<keyword evidence="2 7" id="KW-0812">Transmembrane</keyword>
<dbReference type="GO" id="GO:0042773">
    <property type="term" value="P:ATP synthesis coupled electron transport"/>
    <property type="evidence" value="ECO:0007669"/>
    <property type="project" value="InterPro"/>
</dbReference>
<feature type="domain" description="NADH:quinone oxidoreductase/Mrp antiporter transmembrane" evidence="9">
    <location>
        <begin position="122"/>
        <end position="421"/>
    </location>
</feature>
<comment type="catalytic activity">
    <reaction evidence="7">
        <text>a quinone + NADH + 5 H(+)(in) = a quinol + NAD(+) + 4 H(+)(out)</text>
        <dbReference type="Rhea" id="RHEA:57888"/>
        <dbReference type="ChEBI" id="CHEBI:15378"/>
        <dbReference type="ChEBI" id="CHEBI:24646"/>
        <dbReference type="ChEBI" id="CHEBI:57540"/>
        <dbReference type="ChEBI" id="CHEBI:57945"/>
        <dbReference type="ChEBI" id="CHEBI:132124"/>
    </reaction>
</comment>
<evidence type="ECO:0000259" key="9">
    <source>
        <dbReference type="Pfam" id="PF00361"/>
    </source>
</evidence>
<feature type="transmembrane region" description="Helical" evidence="7">
    <location>
        <begin position="407"/>
        <end position="431"/>
    </location>
</feature>
<comment type="function">
    <text evidence="5">NDH-1 shuttles electrons from NADH, via FMN and iron-sulfur (Fe-S) centers, to quinones in the respiratory chain. Couples the redox reaction to proton translocation (for every two electrons transferred, four hydrogen ions are translocated across the cytoplasmic membrane), and thus conserves the redox energy in a proton gradient.</text>
</comment>
<feature type="transmembrane region" description="Helical" evidence="7">
    <location>
        <begin position="73"/>
        <end position="92"/>
    </location>
</feature>
<evidence type="ECO:0000256" key="8">
    <source>
        <dbReference type="RuleBase" id="RU000320"/>
    </source>
</evidence>
<keyword evidence="7" id="KW-0830">Ubiquinone</keyword>
<dbReference type="GO" id="GO:0012505">
    <property type="term" value="C:endomembrane system"/>
    <property type="evidence" value="ECO:0007669"/>
    <property type="project" value="UniProtKB-SubCell"/>
</dbReference>
<accession>A0A6C1FAL6</accession>
<dbReference type="HAMAP" id="MF_00445">
    <property type="entry name" value="NDH1_NuoN_1"/>
    <property type="match status" value="1"/>
</dbReference>
<feature type="transmembrane region" description="Helical" evidence="7">
    <location>
        <begin position="12"/>
        <end position="30"/>
    </location>
</feature>
<dbReference type="GO" id="GO:0048038">
    <property type="term" value="F:quinone binding"/>
    <property type="evidence" value="ECO:0007669"/>
    <property type="project" value="UniProtKB-KW"/>
</dbReference>
<feature type="transmembrane region" description="Helical" evidence="7">
    <location>
        <begin position="368"/>
        <end position="395"/>
    </location>
</feature>
<evidence type="ECO:0000256" key="6">
    <source>
        <dbReference type="ARBA" id="ARBA00025811"/>
    </source>
</evidence>
<comment type="similarity">
    <text evidence="7">Belongs to the complex I subunit 2 family.</text>
</comment>
<protein>
    <recommendedName>
        <fullName evidence="7">NADH-quinone oxidoreductase subunit N</fullName>
        <ecNumber evidence="7">7.1.1.-</ecNumber>
    </recommendedName>
    <alternativeName>
        <fullName evidence="7">NADH dehydrogenase I subunit N</fullName>
    </alternativeName>
    <alternativeName>
        <fullName evidence="7">NDH-1 subunit N</fullName>
    </alternativeName>
</protein>
<reference evidence="10 11" key="1">
    <citation type="submission" date="2020-01" db="EMBL/GenBank/DDBJ databases">
        <title>Complete genome of Buchnera aphidicola isolated from Chaitophorus populeti.</title>
        <authorList>
            <person name="Park J."/>
            <person name="Xi H."/>
        </authorList>
    </citation>
    <scope>NUCLEOTIDE SEQUENCE [LARGE SCALE GENOMIC DNA]</scope>
    <source>
        <strain evidence="10 11">UsonBac</strain>
    </source>
</reference>
<dbReference type="AlphaFoldDB" id="A0A6C1FAL6"/>
<organism evidence="10 11">
    <name type="scientific">Buchnera aphidicola subsp. Uroleucon sonchi</name>
    <dbReference type="NCBI Taxonomy" id="118118"/>
    <lineage>
        <taxon>Bacteria</taxon>
        <taxon>Pseudomonadati</taxon>
        <taxon>Pseudomonadota</taxon>
        <taxon>Gammaproteobacteria</taxon>
        <taxon>Enterobacterales</taxon>
        <taxon>Erwiniaceae</taxon>
        <taxon>Buchnera</taxon>
    </lineage>
</organism>
<gene>
    <name evidence="7" type="primary">nuoN</name>
    <name evidence="10" type="ORF">GUU85_00775</name>
</gene>
<dbReference type="GO" id="GO:0050136">
    <property type="term" value="F:NADH dehydrogenase (quinone) (non-electrogenic) activity"/>
    <property type="evidence" value="ECO:0007669"/>
    <property type="project" value="UniProtKB-UniRule"/>
</dbReference>
<dbReference type="Pfam" id="PF00361">
    <property type="entry name" value="Proton_antipo_M"/>
    <property type="match status" value="1"/>
</dbReference>
<name>A0A6C1FAL6_BUCUN</name>
<feature type="transmembrane region" description="Helical" evidence="7">
    <location>
        <begin position="160"/>
        <end position="181"/>
    </location>
</feature>
<evidence type="ECO:0000256" key="1">
    <source>
        <dbReference type="ARBA" id="ARBA00004127"/>
    </source>
</evidence>
<evidence type="ECO:0000256" key="5">
    <source>
        <dbReference type="ARBA" id="ARBA00025189"/>
    </source>
</evidence>
<sequence length="487" mass="55594">MIINLQQLTALLPLLIMIFTAMTIMLSIAYNRNHFFVVLLSIFGLIFSFFSLYLLIPILPIDIYGLFHVTHYSILYMSMIIFSSISTCIFGYEWLKNFSYNKEEFYFLIIIAHLGAMSLIISNHMASFFINIEVLSLPIFGLIAYSSYQKYSLEAALKYIILSGVSSSFLLFGIAWVYSISGSLNFASIIPLVNSLAYHEELIVLFGMSMILLSVLFKLSIVPFHLWTPDIYQGTPASVLSFFSTAGKIAIFSMLLTFLSHISYSNKTIHFLLSLIIVLSMLFGNLMAIFQNNIKRLFGYSSISQIGYLFIIFLASNKNYYFSLEASVIYLYSYLFSNIAFFGIINLITNHNQTNNVNTLHRYQGLFWSNPLISMILTLVLLSLSGFPLTFGFISKFYILSIIIHEHLWIIGLVFLISTLLGFYCYLRVILNLYLQPLQLVSNEISISRHWLYTPSGVIIFISGIFLLILGMYPNQLINLVQLSIKV</sequence>
<keyword evidence="3 7" id="KW-1133">Transmembrane helix</keyword>
<comment type="subunit">
    <text evidence="7">NDH-1 is composed of 13 different subunits. Subunits NuoA, H, J, K, L, M, N constitute the membrane sector of the complex.</text>
</comment>
<keyword evidence="7" id="KW-0813">Transport</keyword>
<feature type="transmembrane region" description="Helical" evidence="7">
    <location>
        <begin position="104"/>
        <end position="121"/>
    </location>
</feature>
<feature type="transmembrane region" description="Helical" evidence="7">
    <location>
        <begin position="271"/>
        <end position="291"/>
    </location>
</feature>
<dbReference type="RefSeq" id="WP_163119068.1">
    <property type="nucleotide sequence ID" value="NZ_CP047588.1"/>
</dbReference>
<evidence type="ECO:0000256" key="4">
    <source>
        <dbReference type="ARBA" id="ARBA00023136"/>
    </source>
</evidence>
<dbReference type="EMBL" id="CP047588">
    <property type="protein sequence ID" value="QIE01908.1"/>
    <property type="molecule type" value="Genomic_DNA"/>
</dbReference>
<feature type="transmembrane region" description="Helical" evidence="7">
    <location>
        <begin position="36"/>
        <end position="61"/>
    </location>
</feature>
<proteinExistence type="inferred from homology"/>
<keyword evidence="7" id="KW-1278">Translocase</keyword>
<dbReference type="InterPro" id="IPR010096">
    <property type="entry name" value="NADH-Q_OxRdtase_suN/2"/>
</dbReference>
<evidence type="ECO:0000313" key="11">
    <source>
        <dbReference type="Proteomes" id="UP000502958"/>
    </source>
</evidence>
<dbReference type="GO" id="GO:0008137">
    <property type="term" value="F:NADH dehydrogenase (ubiquinone) activity"/>
    <property type="evidence" value="ECO:0007669"/>
    <property type="project" value="InterPro"/>
</dbReference>
<comment type="subcellular location">
    <subcellularLocation>
        <location evidence="7">Cell membrane</location>
        <topology evidence="7">Multi-pass membrane protein</topology>
    </subcellularLocation>
    <subcellularLocation>
        <location evidence="1">Endomembrane system</location>
        <topology evidence="1">Multi-pass membrane protein</topology>
    </subcellularLocation>
    <subcellularLocation>
        <location evidence="8">Membrane</location>
        <topology evidence="8">Multi-pass membrane protein</topology>
    </subcellularLocation>
</comment>